<keyword evidence="2" id="KW-0805">Transcription regulation</keyword>
<gene>
    <name evidence="7" type="ORF">AFUB_044290</name>
</gene>
<dbReference type="InterPro" id="IPR046347">
    <property type="entry name" value="bZIP_sf"/>
</dbReference>
<evidence type="ECO:0000256" key="1">
    <source>
        <dbReference type="ARBA" id="ARBA00004123"/>
    </source>
</evidence>
<feature type="region of interest" description="Disordered" evidence="5">
    <location>
        <begin position="63"/>
        <end position="86"/>
    </location>
</feature>
<dbReference type="GO" id="GO:0005634">
    <property type="term" value="C:nucleus"/>
    <property type="evidence" value="ECO:0007669"/>
    <property type="project" value="UniProtKB-SubCell"/>
</dbReference>
<evidence type="ECO:0000313" key="7">
    <source>
        <dbReference type="EMBL" id="EDP53257.1"/>
    </source>
</evidence>
<dbReference type="PROSITE" id="PS50217">
    <property type="entry name" value="BZIP"/>
    <property type="match status" value="1"/>
</dbReference>
<feature type="compositionally biased region" description="Basic residues" evidence="5">
    <location>
        <begin position="157"/>
        <end position="167"/>
    </location>
</feature>
<dbReference type="Proteomes" id="UP000001699">
    <property type="component" value="Unassembled WGS sequence"/>
</dbReference>
<dbReference type="InterPro" id="IPR051027">
    <property type="entry name" value="bZIP_transcription_factors"/>
</dbReference>
<feature type="compositionally biased region" description="Basic and acidic residues" evidence="5">
    <location>
        <begin position="141"/>
        <end position="156"/>
    </location>
</feature>
<keyword evidence="4" id="KW-0539">Nucleus</keyword>
<evidence type="ECO:0000313" key="8">
    <source>
        <dbReference type="Proteomes" id="UP000001699"/>
    </source>
</evidence>
<feature type="region of interest" description="Disordered" evidence="5">
    <location>
        <begin position="114"/>
        <end position="170"/>
    </location>
</feature>
<dbReference type="VEuPathDB" id="FungiDB:AFUB_044290"/>
<feature type="domain" description="BZIP" evidence="6">
    <location>
        <begin position="145"/>
        <end position="208"/>
    </location>
</feature>
<dbReference type="HOGENOM" id="CLU_059019_0_0_1"/>
<dbReference type="SMART" id="SM00338">
    <property type="entry name" value="BRLZ"/>
    <property type="match status" value="1"/>
</dbReference>
<evidence type="ECO:0000256" key="4">
    <source>
        <dbReference type="ARBA" id="ARBA00023242"/>
    </source>
</evidence>
<name>B0XZG1_ASPFC</name>
<dbReference type="SUPFAM" id="SSF57959">
    <property type="entry name" value="Leucine zipper domain"/>
    <property type="match status" value="1"/>
</dbReference>
<evidence type="ECO:0000256" key="3">
    <source>
        <dbReference type="ARBA" id="ARBA00023163"/>
    </source>
</evidence>
<protein>
    <submittedName>
        <fullName evidence="7">BZIP transcription factor</fullName>
    </submittedName>
</protein>
<keyword evidence="8" id="KW-1185">Reference proteome</keyword>
<dbReference type="InterPro" id="IPR004827">
    <property type="entry name" value="bZIP"/>
</dbReference>
<evidence type="ECO:0000259" key="6">
    <source>
        <dbReference type="PROSITE" id="PS50217"/>
    </source>
</evidence>
<keyword evidence="3" id="KW-0804">Transcription</keyword>
<dbReference type="Gene3D" id="1.20.5.170">
    <property type="match status" value="1"/>
</dbReference>
<dbReference type="AlphaFoldDB" id="B0XZG1"/>
<dbReference type="GO" id="GO:0003700">
    <property type="term" value="F:DNA-binding transcription factor activity"/>
    <property type="evidence" value="ECO:0007669"/>
    <property type="project" value="InterPro"/>
</dbReference>
<dbReference type="OrthoDB" id="295274at2759"/>
<accession>B0XZG1</accession>
<evidence type="ECO:0000256" key="2">
    <source>
        <dbReference type="ARBA" id="ARBA00023015"/>
    </source>
</evidence>
<evidence type="ECO:0000256" key="5">
    <source>
        <dbReference type="SAM" id="MobiDB-lite"/>
    </source>
</evidence>
<proteinExistence type="predicted"/>
<dbReference type="CDD" id="cd14687">
    <property type="entry name" value="bZIP_ATF2"/>
    <property type="match status" value="1"/>
</dbReference>
<comment type="subcellular location">
    <subcellularLocation>
        <location evidence="1">Nucleus</location>
    </subcellularLocation>
</comment>
<organism evidence="7 8">
    <name type="scientific">Aspergillus fumigatus (strain CBS 144.89 / FGSC A1163 / CEA10)</name>
    <name type="common">Neosartorya fumigata</name>
    <dbReference type="NCBI Taxonomy" id="451804"/>
    <lineage>
        <taxon>Eukaryota</taxon>
        <taxon>Fungi</taxon>
        <taxon>Dikarya</taxon>
        <taxon>Ascomycota</taxon>
        <taxon>Pezizomycotina</taxon>
        <taxon>Eurotiomycetes</taxon>
        <taxon>Eurotiomycetidae</taxon>
        <taxon>Eurotiales</taxon>
        <taxon>Aspergillaceae</taxon>
        <taxon>Aspergillus</taxon>
        <taxon>Aspergillus subgen. Fumigati</taxon>
    </lineage>
</organism>
<sequence length="393" mass="43727">MTTAALVCEQAPVGKANANDLDRVSLKVTALPLPTVDPRIYPPALLSEDDLHILDSNYLSERTDASVNDDNNKNRPEAVEGQLSELKPASANGIALDTQRSPITSLSSITSTSTSAAAGSETVFPKKPSIPSKRNSKSKSFGKDDPRRERYLERNRRAASKCRRQKKERNQQLENLYRKLSAKHERLLSERDRMRSELLSLKDELLSHAQCEDLPLKLYIAQMVEEAGAAVAPTRPMSTYSVYSENQAQSFMFDHDDALQQQSSIIEMSAVSDTPDWDANLPAQLLYERRNLFPLHLRFPFGDQRSLIQFTETLGPAAFPGKTSMVREAGRRQLVPTAPAHHLARCLSDNLGRRCGRGRGDILVHCEGGWAVRWRIREGQGIDSVDGLVLAPV</sequence>
<dbReference type="Pfam" id="PF00170">
    <property type="entry name" value="bZIP_1"/>
    <property type="match status" value="1"/>
</dbReference>
<dbReference type="EMBL" id="DS499596">
    <property type="protein sequence ID" value="EDP53257.1"/>
    <property type="molecule type" value="Genomic_DNA"/>
</dbReference>
<reference evidence="7 8" key="1">
    <citation type="journal article" date="2008" name="PLoS Genet.">
        <title>Genomic islands in the pathogenic filamentous fungus Aspergillus fumigatus.</title>
        <authorList>
            <person name="Fedorova N.D."/>
            <person name="Khaldi N."/>
            <person name="Joardar V.S."/>
            <person name="Maiti R."/>
            <person name="Amedeo P."/>
            <person name="Anderson M.J."/>
            <person name="Crabtree J."/>
            <person name="Silva J.C."/>
            <person name="Badger J.H."/>
            <person name="Albarraq A."/>
            <person name="Angiuoli S."/>
            <person name="Bussey H."/>
            <person name="Bowyer P."/>
            <person name="Cotty P.J."/>
            <person name="Dyer P.S."/>
            <person name="Egan A."/>
            <person name="Galens K."/>
            <person name="Fraser-Liggett C.M."/>
            <person name="Haas B.J."/>
            <person name="Inman J.M."/>
            <person name="Kent R."/>
            <person name="Lemieux S."/>
            <person name="Malavazi I."/>
            <person name="Orvis J."/>
            <person name="Roemer T."/>
            <person name="Ronning C.M."/>
            <person name="Sundaram J.P."/>
            <person name="Sutton G."/>
            <person name="Turner G."/>
            <person name="Venter J.C."/>
            <person name="White O.R."/>
            <person name="Whitty B.R."/>
            <person name="Youngman P."/>
            <person name="Wolfe K.H."/>
            <person name="Goldman G.H."/>
            <person name="Wortman J.R."/>
            <person name="Jiang B."/>
            <person name="Denning D.W."/>
            <person name="Nierman W.C."/>
        </authorList>
    </citation>
    <scope>NUCLEOTIDE SEQUENCE [LARGE SCALE GENOMIC DNA]</scope>
    <source>
        <strain evidence="8">CBS 144.89 / FGSC A1163 / CEA10</strain>
    </source>
</reference>
<dbReference type="PANTHER" id="PTHR19304">
    <property type="entry name" value="CYCLIC-AMP RESPONSE ELEMENT BINDING PROTEIN"/>
    <property type="match status" value="1"/>
</dbReference>